<name>A0A8T2KJL3_9PIPI</name>
<evidence type="ECO:0000313" key="1">
    <source>
        <dbReference type="EMBL" id="KAG8456793.1"/>
    </source>
</evidence>
<sequence>MHVEYKRMIIADTYMYNKFVIEVSFHCLLSLTVQKFLVFIDFCSSLFVRGTFKRRACAHLESCIVSQPRLICYELHQIRRHFNCLKMFFFASK</sequence>
<organism evidence="1 2">
    <name type="scientific">Hymenochirus boettgeri</name>
    <name type="common">Congo dwarf clawed frog</name>
    <dbReference type="NCBI Taxonomy" id="247094"/>
    <lineage>
        <taxon>Eukaryota</taxon>
        <taxon>Metazoa</taxon>
        <taxon>Chordata</taxon>
        <taxon>Craniata</taxon>
        <taxon>Vertebrata</taxon>
        <taxon>Euteleostomi</taxon>
        <taxon>Amphibia</taxon>
        <taxon>Batrachia</taxon>
        <taxon>Anura</taxon>
        <taxon>Pipoidea</taxon>
        <taxon>Pipidae</taxon>
        <taxon>Pipinae</taxon>
        <taxon>Hymenochirus</taxon>
    </lineage>
</organism>
<dbReference type="EMBL" id="JAACNH010000001">
    <property type="protein sequence ID" value="KAG8456793.1"/>
    <property type="molecule type" value="Genomic_DNA"/>
</dbReference>
<evidence type="ECO:0000313" key="2">
    <source>
        <dbReference type="Proteomes" id="UP000812440"/>
    </source>
</evidence>
<accession>A0A8T2KJL3</accession>
<comment type="caution">
    <text evidence="1">The sequence shown here is derived from an EMBL/GenBank/DDBJ whole genome shotgun (WGS) entry which is preliminary data.</text>
</comment>
<gene>
    <name evidence="1" type="ORF">GDO86_002541</name>
</gene>
<keyword evidence="2" id="KW-1185">Reference proteome</keyword>
<dbReference type="Proteomes" id="UP000812440">
    <property type="component" value="Chromosome 1"/>
</dbReference>
<reference evidence="1" key="1">
    <citation type="thesis" date="2020" institute="ProQuest LLC" country="789 East Eisenhower Parkway, Ann Arbor, MI, USA">
        <title>Comparative Genomics and Chromosome Evolution.</title>
        <authorList>
            <person name="Mudd A.B."/>
        </authorList>
    </citation>
    <scope>NUCLEOTIDE SEQUENCE</scope>
    <source>
        <strain evidence="1">Female2</strain>
        <tissue evidence="1">Blood</tissue>
    </source>
</reference>
<dbReference type="AlphaFoldDB" id="A0A8T2KJL3"/>
<proteinExistence type="predicted"/>
<protein>
    <submittedName>
        <fullName evidence="1">Uncharacterized protein</fullName>
    </submittedName>
</protein>